<evidence type="ECO:0000256" key="3">
    <source>
        <dbReference type="ARBA" id="ARBA00022679"/>
    </source>
</evidence>
<feature type="region of interest" description="Disordered" evidence="13">
    <location>
        <begin position="1"/>
        <end position="20"/>
    </location>
</feature>
<dbReference type="EC" id="2.7.7.7" evidence="12"/>
<evidence type="ECO:0000256" key="13">
    <source>
        <dbReference type="SAM" id="MobiDB-lite"/>
    </source>
</evidence>
<proteinExistence type="inferred from homology"/>
<feature type="compositionally biased region" description="Low complexity" evidence="13">
    <location>
        <begin position="142"/>
        <end position="156"/>
    </location>
</feature>
<organism evidence="15 16">
    <name type="scientific">Cutaneotrichosporon spelunceum</name>
    <dbReference type="NCBI Taxonomy" id="1672016"/>
    <lineage>
        <taxon>Eukaryota</taxon>
        <taxon>Fungi</taxon>
        <taxon>Dikarya</taxon>
        <taxon>Basidiomycota</taxon>
        <taxon>Agaricomycotina</taxon>
        <taxon>Tremellomycetes</taxon>
        <taxon>Trichosporonales</taxon>
        <taxon>Trichosporonaceae</taxon>
        <taxon>Cutaneotrichosporon</taxon>
    </lineage>
</organism>
<dbReference type="AlphaFoldDB" id="A0AAD3TRN7"/>
<dbReference type="InterPro" id="IPR002054">
    <property type="entry name" value="DNA-dir_DNA_pol_X"/>
</dbReference>
<evidence type="ECO:0000313" key="16">
    <source>
        <dbReference type="Proteomes" id="UP001222932"/>
    </source>
</evidence>
<dbReference type="InterPro" id="IPR028207">
    <property type="entry name" value="DNA_pol_B_palm_palm"/>
</dbReference>
<dbReference type="SMART" id="SM00483">
    <property type="entry name" value="POLXc"/>
    <property type="match status" value="1"/>
</dbReference>
<keyword evidence="6 12" id="KW-0227">DNA damage</keyword>
<dbReference type="Gene3D" id="1.10.150.20">
    <property type="entry name" value="5' to 3' exonuclease, C-terminal subdomain"/>
    <property type="match status" value="1"/>
</dbReference>
<dbReference type="GO" id="GO:0003677">
    <property type="term" value="F:DNA binding"/>
    <property type="evidence" value="ECO:0007669"/>
    <property type="project" value="UniProtKB-UniRule"/>
</dbReference>
<keyword evidence="8 12" id="KW-0239">DNA-directed DNA polymerase</keyword>
<dbReference type="InterPro" id="IPR002008">
    <property type="entry name" value="DNA_pol_X_beta-like"/>
</dbReference>
<dbReference type="Pfam" id="PF14792">
    <property type="entry name" value="DNA_pol_B_palm"/>
    <property type="match status" value="1"/>
</dbReference>
<evidence type="ECO:0000256" key="7">
    <source>
        <dbReference type="ARBA" id="ARBA00022842"/>
    </source>
</evidence>
<dbReference type="InterPro" id="IPR043519">
    <property type="entry name" value="NT_sf"/>
</dbReference>
<comment type="similarity">
    <text evidence="12">Belongs to the DNA polymerase type-X family.</text>
</comment>
<feature type="region of interest" description="Disordered" evidence="13">
    <location>
        <begin position="130"/>
        <end position="209"/>
    </location>
</feature>
<dbReference type="SUPFAM" id="SSF81585">
    <property type="entry name" value="PsbU/PolX domain-like"/>
    <property type="match status" value="1"/>
</dbReference>
<gene>
    <name evidence="15" type="ORF">CspeluHIS016_0203320</name>
</gene>
<reference evidence="15" key="2">
    <citation type="submission" date="2023-06" db="EMBL/GenBank/DDBJ databases">
        <authorList>
            <person name="Kobayashi Y."/>
            <person name="Kayamori A."/>
            <person name="Aoki K."/>
            <person name="Shiwa Y."/>
            <person name="Fujita N."/>
            <person name="Sugita T."/>
            <person name="Iwasaki W."/>
            <person name="Tanaka N."/>
            <person name="Takashima M."/>
        </authorList>
    </citation>
    <scope>NUCLEOTIDE SEQUENCE</scope>
    <source>
        <strain evidence="15">HIS016</strain>
    </source>
</reference>
<dbReference type="GO" id="GO:0005634">
    <property type="term" value="C:nucleus"/>
    <property type="evidence" value="ECO:0007669"/>
    <property type="project" value="UniProtKB-SubCell"/>
</dbReference>
<keyword evidence="10 12" id="KW-0539">Nucleus</keyword>
<dbReference type="Pfam" id="PF14716">
    <property type="entry name" value="HHH_8"/>
    <property type="match status" value="1"/>
</dbReference>
<dbReference type="Gene3D" id="3.30.460.10">
    <property type="entry name" value="Beta Polymerase, domain 2"/>
    <property type="match status" value="1"/>
</dbReference>
<dbReference type="InterPro" id="IPR037160">
    <property type="entry name" value="DNA_Pol_thumb_sf"/>
</dbReference>
<keyword evidence="5" id="KW-0479">Metal-binding</keyword>
<evidence type="ECO:0000256" key="12">
    <source>
        <dbReference type="RuleBase" id="RU366014"/>
    </source>
</evidence>
<keyword evidence="7" id="KW-0460">Magnesium</keyword>
<keyword evidence="4 12" id="KW-0548">Nucleotidyltransferase</keyword>
<protein>
    <recommendedName>
        <fullName evidence="12">DNA polymerase</fullName>
        <ecNumber evidence="12">2.7.7.7</ecNumber>
    </recommendedName>
</protein>
<evidence type="ECO:0000256" key="1">
    <source>
        <dbReference type="ARBA" id="ARBA00001946"/>
    </source>
</evidence>
<evidence type="ECO:0000256" key="11">
    <source>
        <dbReference type="ARBA" id="ARBA00049244"/>
    </source>
</evidence>
<dbReference type="PRINTS" id="PR00869">
    <property type="entry name" value="DNAPOLX"/>
</dbReference>
<dbReference type="PANTHER" id="PTHR11276:SF42">
    <property type="entry name" value="DNA POLYMERASE BETA"/>
    <property type="match status" value="1"/>
</dbReference>
<dbReference type="Pfam" id="PF14791">
    <property type="entry name" value="DNA_pol_B_thumb"/>
    <property type="match status" value="1"/>
</dbReference>
<evidence type="ECO:0000256" key="10">
    <source>
        <dbReference type="ARBA" id="ARBA00023242"/>
    </source>
</evidence>
<dbReference type="GO" id="GO:0006284">
    <property type="term" value="P:base-excision repair"/>
    <property type="evidence" value="ECO:0007669"/>
    <property type="project" value="TreeGrafter"/>
</dbReference>
<comment type="caution">
    <text evidence="15">The sequence shown here is derived from an EMBL/GenBank/DDBJ whole genome shotgun (WGS) entry which is preliminary data.</text>
</comment>
<dbReference type="Gene3D" id="1.10.150.110">
    <property type="entry name" value="DNA polymerase beta, N-terminal domain-like"/>
    <property type="match status" value="1"/>
</dbReference>
<comment type="catalytic activity">
    <reaction evidence="11 12">
        <text>DNA(n) + a 2'-deoxyribonucleoside 5'-triphosphate = DNA(n+1) + diphosphate</text>
        <dbReference type="Rhea" id="RHEA:22508"/>
        <dbReference type="Rhea" id="RHEA-COMP:17339"/>
        <dbReference type="Rhea" id="RHEA-COMP:17340"/>
        <dbReference type="ChEBI" id="CHEBI:33019"/>
        <dbReference type="ChEBI" id="CHEBI:61560"/>
        <dbReference type="ChEBI" id="CHEBI:173112"/>
        <dbReference type="EC" id="2.7.7.7"/>
    </reaction>
</comment>
<dbReference type="InterPro" id="IPR010996">
    <property type="entry name" value="HHH_MUS81"/>
</dbReference>
<dbReference type="CDD" id="cd00141">
    <property type="entry name" value="NT_POLXc"/>
    <property type="match status" value="1"/>
</dbReference>
<dbReference type="InterPro" id="IPR022312">
    <property type="entry name" value="DNA_pol_X"/>
</dbReference>
<reference evidence="15" key="1">
    <citation type="journal article" date="2023" name="BMC Genomics">
        <title>Chromosome-level genome assemblies of Cutaneotrichosporon spp. (Trichosporonales, Basidiomycota) reveal imbalanced evolution between nucleotide sequences and chromosome synteny.</title>
        <authorList>
            <person name="Kobayashi Y."/>
            <person name="Kayamori A."/>
            <person name="Aoki K."/>
            <person name="Shiwa Y."/>
            <person name="Matsutani M."/>
            <person name="Fujita N."/>
            <person name="Sugita T."/>
            <person name="Iwasaki W."/>
            <person name="Tanaka N."/>
            <person name="Takashima M."/>
        </authorList>
    </citation>
    <scope>NUCLEOTIDE SEQUENCE</scope>
    <source>
        <strain evidence="15">HIS016</strain>
    </source>
</reference>
<evidence type="ECO:0000256" key="5">
    <source>
        <dbReference type="ARBA" id="ARBA00022723"/>
    </source>
</evidence>
<evidence type="ECO:0000256" key="8">
    <source>
        <dbReference type="ARBA" id="ARBA00022932"/>
    </source>
</evidence>
<dbReference type="Gene3D" id="3.30.210.10">
    <property type="entry name" value="DNA polymerase, thumb domain"/>
    <property type="match status" value="1"/>
</dbReference>
<dbReference type="SUPFAM" id="SSF81301">
    <property type="entry name" value="Nucleotidyltransferase"/>
    <property type="match status" value="1"/>
</dbReference>
<comment type="cofactor">
    <cofactor evidence="1">
        <name>Mg(2+)</name>
        <dbReference type="ChEBI" id="CHEBI:18420"/>
    </cofactor>
</comment>
<dbReference type="InterPro" id="IPR029398">
    <property type="entry name" value="PolB_thumb"/>
</dbReference>
<dbReference type="GO" id="GO:0003887">
    <property type="term" value="F:DNA-directed DNA polymerase activity"/>
    <property type="evidence" value="ECO:0007669"/>
    <property type="project" value="UniProtKB-UniRule"/>
</dbReference>
<evidence type="ECO:0000259" key="14">
    <source>
        <dbReference type="SMART" id="SM00483"/>
    </source>
</evidence>
<dbReference type="PRINTS" id="PR00870">
    <property type="entry name" value="DNAPOLXBETA"/>
</dbReference>
<sequence length="598" mass="66518">MLRPPLPQRTASSSSGHRTPDGLVLPPLLAEITVFVVPAKVDMAQAVSQIEALGGERVLRPEDARIVVTALRGRPRLERVLGSAVDTVPILRAEFIGDSYVLAQVAGDIPPPLPRWDDYRVSLRRRTASIELVSGPTTPRATTPTKQPSTPTSKRPLSPLSPVTPSKRPKTTSPETPRTDGAEPGTDATPDSPETKPSLDEDVAPYPPDIRFRTIPRMAVQRPSPLTCPNQDIIDAIKPIYLEREYDELAQLNTNVLSYRRSIAIIKSVPRRIKSGDEARKLVDVGAKVANRIDEYLHTGRIAEAEEIKASPRFQALRLFSSVWSVGHSTAAELWRAGCRDLEDVRLYFSRTDAAPPLEDDGDGWGYDRSAAREERARSRRRKEGKMTREEVVAAWLDLKDELDTPIPRDEVVEIGDIVAEHLGALAPGCNQAVTGGYRRGKETTSDVDVVFRPQKGEETGALLGALRRRLTRFGIITHVLQLSERETGTPLHHGGANFDNLDKAFVILRLPGKGRFHRRVDLICAPPARYAAAVLSWSGSMMFERDLRRWAEDRGYKFRAGLIEIATNREVNLDSERKILRFLELRYVPPELRNADG</sequence>
<dbReference type="GO" id="GO:0006303">
    <property type="term" value="P:double-strand break repair via nonhomologous end joining"/>
    <property type="evidence" value="ECO:0007669"/>
    <property type="project" value="TreeGrafter"/>
</dbReference>
<keyword evidence="9 12" id="KW-0234">DNA repair</keyword>
<name>A0AAD3TRN7_9TREE</name>
<comment type="function">
    <text evidence="12">DNA polymerase that functions in several pathways of DNA repair. Involved in base excision repair (BER) responsible for repair of lesions that give rise to abasic (AP) sites in DNA. Also contributes to DNA double-strand break repair by non-homologous end joining and homologous recombination. Has both template-dependent and template-independent (terminal transferase) DNA polymerase activities. Has also a 5'-deoxyribose-5-phosphate lyase (dRP lyase) activity.</text>
</comment>
<dbReference type="Proteomes" id="UP001222932">
    <property type="component" value="Unassembled WGS sequence"/>
</dbReference>
<evidence type="ECO:0000256" key="2">
    <source>
        <dbReference type="ARBA" id="ARBA00004123"/>
    </source>
</evidence>
<evidence type="ECO:0000256" key="4">
    <source>
        <dbReference type="ARBA" id="ARBA00022695"/>
    </source>
</evidence>
<dbReference type="SUPFAM" id="SSF47802">
    <property type="entry name" value="DNA polymerase beta, N-terminal domain-like"/>
    <property type="match status" value="1"/>
</dbReference>
<evidence type="ECO:0000313" key="15">
    <source>
        <dbReference type="EMBL" id="GMK55276.1"/>
    </source>
</evidence>
<dbReference type="InterPro" id="IPR027421">
    <property type="entry name" value="DNA_pol_lamdba_lyase_dom_sf"/>
</dbReference>
<dbReference type="GO" id="GO:0046872">
    <property type="term" value="F:metal ion binding"/>
    <property type="evidence" value="ECO:0007669"/>
    <property type="project" value="UniProtKB-UniRule"/>
</dbReference>
<keyword evidence="3 12" id="KW-0808">Transferase</keyword>
<feature type="domain" description="DNA-directed DNA polymerase X" evidence="14">
    <location>
        <begin position="228"/>
        <end position="595"/>
    </location>
</feature>
<keyword evidence="16" id="KW-1185">Reference proteome</keyword>
<dbReference type="PANTHER" id="PTHR11276">
    <property type="entry name" value="DNA POLYMERASE TYPE-X FAMILY MEMBER"/>
    <property type="match status" value="1"/>
</dbReference>
<evidence type="ECO:0000256" key="6">
    <source>
        <dbReference type="ARBA" id="ARBA00022763"/>
    </source>
</evidence>
<dbReference type="EMBL" id="BTCM01000002">
    <property type="protein sequence ID" value="GMK55276.1"/>
    <property type="molecule type" value="Genomic_DNA"/>
</dbReference>
<dbReference type="FunFam" id="3.30.210.10:FF:000005">
    <property type="entry name" value="DNA polymerase IV"/>
    <property type="match status" value="1"/>
</dbReference>
<feature type="region of interest" description="Disordered" evidence="13">
    <location>
        <begin position="359"/>
        <end position="384"/>
    </location>
</feature>
<evidence type="ECO:0000256" key="9">
    <source>
        <dbReference type="ARBA" id="ARBA00023204"/>
    </source>
</evidence>
<accession>A0AAD3TRN7</accession>
<comment type="subcellular location">
    <subcellularLocation>
        <location evidence="2 12">Nucleus</location>
    </subcellularLocation>
</comment>